<dbReference type="AntiFam" id="ANF00178">
    <property type="entry name" value="Shadow ORF (opposite dhbF)"/>
</dbReference>
<evidence type="ECO:0000313" key="1">
    <source>
        <dbReference type="EMBL" id="KAF2388996.1"/>
    </source>
</evidence>
<gene>
    <name evidence="1" type="ORF">FX983_06567</name>
</gene>
<dbReference type="EMBL" id="JAAAXX010000006">
    <property type="protein sequence ID" value="KAF2388996.1"/>
    <property type="molecule type" value="Genomic_DNA"/>
</dbReference>
<organism evidence="1 2">
    <name type="scientific">Pseudomonas frederiksbergensis</name>
    <dbReference type="NCBI Taxonomy" id="104087"/>
    <lineage>
        <taxon>Bacteria</taxon>
        <taxon>Pseudomonadati</taxon>
        <taxon>Pseudomonadota</taxon>
        <taxon>Gammaproteobacteria</taxon>
        <taxon>Pseudomonadales</taxon>
        <taxon>Pseudomonadaceae</taxon>
        <taxon>Pseudomonas</taxon>
    </lineage>
</organism>
<dbReference type="AlphaFoldDB" id="A0A6L5BK29"/>
<evidence type="ECO:0000313" key="2">
    <source>
        <dbReference type="Proteomes" id="UP000475265"/>
    </source>
</evidence>
<name>A0A6L5BK29_9PSED</name>
<dbReference type="Proteomes" id="UP000475265">
    <property type="component" value="Unassembled WGS sequence"/>
</dbReference>
<accession>A0A6L5BK29</accession>
<protein>
    <submittedName>
        <fullName evidence="1">Uncharacterized protein</fullName>
    </submittedName>
</protein>
<comment type="caution">
    <text evidence="1">The sequence shown here is derived from an EMBL/GenBank/DDBJ whole genome shotgun (WGS) entry which is preliminary data.</text>
</comment>
<sequence>MGQQHRRGAVAEHIGQTFSRISRIQRHITRAGFEDRQQTDQHFRAPFDANRHPIIRANAQTDQVMGELVGLAVQFGVAQLLAVEDHRDGIRLRFDLGFKQLVDGFVAWVRDVGGVEVNQQTLTLAGIDQFDAVNQHLIIRHHAAQHPFEITEITLHGGFVEQRRGVFEAAEQLPLNLTEFQRQVELGHMVGHAQPFEFQFTEHQIGAARRLPGQHRLEQWAVGETAHRVQHFHHLLERQVLMGLGAKGLGLDPSEQGFNIRRAGDIDTHRQGVDEEADQAFDFGTGAVGHRRTDHHFILPREAAEQQRPTGHQCRVQRGAVALAEVFQGCGQAFIEDQRNCGTRVILLRRTRSIGRQHQQRWRIGQGLLPVKVLGLQHFTAQPAALPQGVVGVLHGQGWQRIFQTVAERFIQRRQFRGQHANRPAIGDDVVHGHQQHMVLGIEPDQSATNQRAVFQVEQFYRFFSRQNLQLRFGIGLSAQILLMQGETAICRSEALQRFFALCLDEGGAQRFVTEHDAVQRPLQGIGVQRATQTQARRHVIRRAATFHLRQEPQTLLGEGQRQVVIAGNRDDLRQGAATGLGHSLRQCGEFRLGEQVGQTQLDTQTQTHLGNQLNCQQRMAAQLKELILTPDLWQAEQVLPDLRQGDFDFADRGFVGVGDDGGSVWGWQRLAVEFAVRGQWQFVQMDVGCRDHIVRQLGLQVTA</sequence>
<reference evidence="1 2" key="1">
    <citation type="submission" date="2019-12" db="EMBL/GenBank/DDBJ databases">
        <title>Endophytic bacteria associated with Panax ginseng seedlings.</title>
        <authorList>
            <person name="Park J.M."/>
            <person name="Shin R."/>
            <person name="Jo S.H."/>
        </authorList>
    </citation>
    <scope>NUCLEOTIDE SEQUENCE [LARGE SCALE GENOMIC DNA]</scope>
    <source>
        <strain evidence="1 2">PgKB32</strain>
    </source>
</reference>
<proteinExistence type="predicted"/>